<organism evidence="2 3">
    <name type="scientific">Streptomyces gobitricini</name>
    <dbReference type="NCBI Taxonomy" id="68211"/>
    <lineage>
        <taxon>Bacteria</taxon>
        <taxon>Bacillati</taxon>
        <taxon>Actinomycetota</taxon>
        <taxon>Actinomycetes</taxon>
        <taxon>Kitasatosporales</taxon>
        <taxon>Streptomycetaceae</taxon>
        <taxon>Streptomyces</taxon>
    </lineage>
</organism>
<feature type="compositionally biased region" description="Pro residues" evidence="1">
    <location>
        <begin position="15"/>
        <end position="27"/>
    </location>
</feature>
<proteinExistence type="predicted"/>
<comment type="caution">
    <text evidence="2">The sequence shown here is derived from an EMBL/GenBank/DDBJ whole genome shotgun (WGS) entry which is preliminary data.</text>
</comment>
<dbReference type="RefSeq" id="WP_344356521.1">
    <property type="nucleotide sequence ID" value="NZ_BAAASR010000003.1"/>
</dbReference>
<feature type="compositionally biased region" description="Basic and acidic residues" evidence="1">
    <location>
        <begin position="1"/>
        <end position="12"/>
    </location>
</feature>
<protein>
    <recommendedName>
        <fullName evidence="4">DUF3558 domain-containing protein</fullName>
    </recommendedName>
</protein>
<dbReference type="Proteomes" id="UP001499942">
    <property type="component" value="Unassembled WGS sequence"/>
</dbReference>
<keyword evidence="3" id="KW-1185">Reference proteome</keyword>
<reference evidence="2 3" key="1">
    <citation type="journal article" date="2019" name="Int. J. Syst. Evol. Microbiol.">
        <title>The Global Catalogue of Microorganisms (GCM) 10K type strain sequencing project: providing services to taxonomists for standard genome sequencing and annotation.</title>
        <authorList>
            <consortium name="The Broad Institute Genomics Platform"/>
            <consortium name="The Broad Institute Genome Sequencing Center for Infectious Disease"/>
            <person name="Wu L."/>
            <person name="Ma J."/>
        </authorList>
    </citation>
    <scope>NUCLEOTIDE SEQUENCE [LARGE SCALE GENOMIC DNA]</scope>
    <source>
        <strain evidence="2 3">JCM 5062</strain>
    </source>
</reference>
<sequence>MISEPELVRGDGDAPIPPPHGTPPYGGPAPVESPADPDGEQRSSPRPWLWAVGGALVASALWAGGLYAYQAMGPDLGGYRASEDLCEEAKLSALSAAYGERGEGTLDVQQSHEALDQAQCSVAFGTDESPYSADFSYVLHKKTDPGPEFEPAETAGAWDQWKWEPVAGLGERAFFAQDDQGFAGLKVLDGQAVLTLFLSAQVDYDVESRDAPKPPDEAALAGMKDHMVEDMRTLMVELRR</sequence>
<evidence type="ECO:0000313" key="2">
    <source>
        <dbReference type="EMBL" id="GAA2480507.1"/>
    </source>
</evidence>
<feature type="region of interest" description="Disordered" evidence="1">
    <location>
        <begin position="1"/>
        <end position="46"/>
    </location>
</feature>
<evidence type="ECO:0008006" key="4">
    <source>
        <dbReference type="Google" id="ProtNLM"/>
    </source>
</evidence>
<dbReference type="EMBL" id="BAAASR010000003">
    <property type="protein sequence ID" value="GAA2480507.1"/>
    <property type="molecule type" value="Genomic_DNA"/>
</dbReference>
<evidence type="ECO:0000313" key="3">
    <source>
        <dbReference type="Proteomes" id="UP001499942"/>
    </source>
</evidence>
<accession>A0ABN3LA74</accession>
<gene>
    <name evidence="2" type="ORF">GCM10010393_08780</name>
</gene>
<evidence type="ECO:0000256" key="1">
    <source>
        <dbReference type="SAM" id="MobiDB-lite"/>
    </source>
</evidence>
<name>A0ABN3LA74_9ACTN</name>